<feature type="domain" description="Bacterial sugar transferase" evidence="8">
    <location>
        <begin position="275"/>
        <end position="459"/>
    </location>
</feature>
<evidence type="ECO:0000256" key="3">
    <source>
        <dbReference type="ARBA" id="ARBA00022679"/>
    </source>
</evidence>
<organism evidence="9 10">
    <name type="scientific">Rhodocyclus tenuis</name>
    <name type="common">Rhodospirillum tenue</name>
    <dbReference type="NCBI Taxonomy" id="1066"/>
    <lineage>
        <taxon>Bacteria</taxon>
        <taxon>Pseudomonadati</taxon>
        <taxon>Pseudomonadota</taxon>
        <taxon>Betaproteobacteria</taxon>
        <taxon>Rhodocyclales</taxon>
        <taxon>Rhodocyclaceae</taxon>
        <taxon>Rhodocyclus</taxon>
    </lineage>
</organism>
<evidence type="ECO:0000256" key="2">
    <source>
        <dbReference type="ARBA" id="ARBA00006464"/>
    </source>
</evidence>
<feature type="transmembrane region" description="Helical" evidence="7">
    <location>
        <begin position="48"/>
        <end position="68"/>
    </location>
</feature>
<reference evidence="9 10" key="1">
    <citation type="submission" date="2020-08" db="EMBL/GenBank/DDBJ databases">
        <title>Genome sequencing of Purple Non-Sulfur Bacteria from various extreme environments.</title>
        <authorList>
            <person name="Mayer M."/>
        </authorList>
    </citation>
    <scope>NUCLEOTIDE SEQUENCE [LARGE SCALE GENOMIC DNA]</scope>
    <source>
        <strain evidence="9 10">2761</strain>
    </source>
</reference>
<name>A0A840GLT1_RHOTE</name>
<evidence type="ECO:0000259" key="8">
    <source>
        <dbReference type="Pfam" id="PF02397"/>
    </source>
</evidence>
<evidence type="ECO:0000256" key="6">
    <source>
        <dbReference type="ARBA" id="ARBA00023136"/>
    </source>
</evidence>
<comment type="subcellular location">
    <subcellularLocation>
        <location evidence="1">Membrane</location>
        <topology evidence="1">Multi-pass membrane protein</topology>
    </subcellularLocation>
</comment>
<dbReference type="InterPro" id="IPR003362">
    <property type="entry name" value="Bact_transf"/>
</dbReference>
<comment type="caution">
    <text evidence="9">The sequence shown here is derived from an EMBL/GenBank/DDBJ whole genome shotgun (WGS) entry which is preliminary data.</text>
</comment>
<proteinExistence type="inferred from homology"/>
<dbReference type="GO" id="GO:0016020">
    <property type="term" value="C:membrane"/>
    <property type="evidence" value="ECO:0007669"/>
    <property type="project" value="UniProtKB-SubCell"/>
</dbReference>
<dbReference type="Pfam" id="PF02397">
    <property type="entry name" value="Bac_transf"/>
    <property type="match status" value="1"/>
</dbReference>
<keyword evidence="10" id="KW-1185">Reference proteome</keyword>
<dbReference type="SUPFAM" id="SSF51735">
    <property type="entry name" value="NAD(P)-binding Rossmann-fold domains"/>
    <property type="match status" value="1"/>
</dbReference>
<dbReference type="AlphaFoldDB" id="A0A840GLT1"/>
<feature type="transmembrane region" description="Helical" evidence="7">
    <location>
        <begin position="80"/>
        <end position="102"/>
    </location>
</feature>
<keyword evidence="3 9" id="KW-0808">Transferase</keyword>
<sequence length="465" mass="51666">MLAVLDRQQRLLKTRLSLASLLDVVLDPLVIIATLLACVLAHDASVEAPYIVLALIVFSLTFPGISRVQDAPGKLIRDVFLSWLALGTILVFFGYATGYLKIFPQSVVIAWLLATPFALAAAHLVARALVPRVLAMQSNQRTAVIAGTTEQGIGLARQFRDDPFLGIRLVGFFDDRDRERLGPLATGTTALGKLSEMAAFVKENRIDLIYITLPMATQPRILDLLDELRDTTASIYFVPDLFVTDLIQGRLLNIKGIPAVAVCETPFVGIDGVIKRASDIVLSLLILLLISPLLLAIAIGVKRSSPGPVLFKQRRYGAEGKEILVYKFRSMTVCEDGDHIVQARRGDQRVTRLGAFLRKTSLDELPQFFNVLQGRMSIVGPRPHAVAHNELYRKLVKGYMIRHKVKPGITGWAQVNGFRGETDTVEKMQKRIEYDLDYLRNWSLGLDLSIILKTVGVVFRDRHAY</sequence>
<dbReference type="Pfam" id="PF13727">
    <property type="entry name" value="CoA_binding_3"/>
    <property type="match status" value="1"/>
</dbReference>
<dbReference type="InterPro" id="IPR017473">
    <property type="entry name" value="Undecaprenyl-P_gluc_Ptfrase"/>
</dbReference>
<dbReference type="RefSeq" id="WP_184415283.1">
    <property type="nucleotide sequence ID" value="NZ_JACIGE010000018.1"/>
</dbReference>
<dbReference type="NCBIfam" id="TIGR03023">
    <property type="entry name" value="WcaJ_sugtrans"/>
    <property type="match status" value="1"/>
</dbReference>
<evidence type="ECO:0000256" key="5">
    <source>
        <dbReference type="ARBA" id="ARBA00022989"/>
    </source>
</evidence>
<feature type="transmembrane region" description="Helical" evidence="7">
    <location>
        <begin position="21"/>
        <end position="42"/>
    </location>
</feature>
<dbReference type="NCBIfam" id="TIGR03025">
    <property type="entry name" value="EPS_sugtrans"/>
    <property type="match status" value="1"/>
</dbReference>
<keyword evidence="5 7" id="KW-1133">Transmembrane helix</keyword>
<protein>
    <submittedName>
        <fullName evidence="9">Putative colanic acid biosynthesis UDP-glucose lipid carrier transferase</fullName>
    </submittedName>
</protein>
<dbReference type="GO" id="GO:0089702">
    <property type="term" value="F:undecaprenyl-phosphate glucose phosphotransferase activity"/>
    <property type="evidence" value="ECO:0007669"/>
    <property type="project" value="TreeGrafter"/>
</dbReference>
<dbReference type="PANTHER" id="PTHR30576">
    <property type="entry name" value="COLANIC BIOSYNTHESIS UDP-GLUCOSE LIPID CARRIER TRANSFERASE"/>
    <property type="match status" value="1"/>
</dbReference>
<comment type="similarity">
    <text evidence="2">Belongs to the bacterial sugar transferase family.</text>
</comment>
<dbReference type="Proteomes" id="UP000587070">
    <property type="component" value="Unassembled WGS sequence"/>
</dbReference>
<keyword evidence="4 7" id="KW-0812">Transmembrane</keyword>
<evidence type="ECO:0000256" key="1">
    <source>
        <dbReference type="ARBA" id="ARBA00004141"/>
    </source>
</evidence>
<feature type="transmembrane region" description="Helical" evidence="7">
    <location>
        <begin position="280"/>
        <end position="301"/>
    </location>
</feature>
<gene>
    <name evidence="9" type="ORF">GGD90_003513</name>
</gene>
<dbReference type="EMBL" id="JACIGE010000018">
    <property type="protein sequence ID" value="MBB4249109.1"/>
    <property type="molecule type" value="Genomic_DNA"/>
</dbReference>
<dbReference type="Gene3D" id="3.40.50.720">
    <property type="entry name" value="NAD(P)-binding Rossmann-like Domain"/>
    <property type="match status" value="1"/>
</dbReference>
<evidence type="ECO:0000256" key="7">
    <source>
        <dbReference type="SAM" id="Phobius"/>
    </source>
</evidence>
<dbReference type="InterPro" id="IPR036291">
    <property type="entry name" value="NAD(P)-bd_dom_sf"/>
</dbReference>
<accession>A0A840GLT1</accession>
<feature type="transmembrane region" description="Helical" evidence="7">
    <location>
        <begin position="108"/>
        <end position="130"/>
    </location>
</feature>
<keyword evidence="6 7" id="KW-0472">Membrane</keyword>
<dbReference type="InterPro" id="IPR017475">
    <property type="entry name" value="EPS_sugar_tfrase"/>
</dbReference>
<evidence type="ECO:0000313" key="10">
    <source>
        <dbReference type="Proteomes" id="UP000587070"/>
    </source>
</evidence>
<evidence type="ECO:0000256" key="4">
    <source>
        <dbReference type="ARBA" id="ARBA00022692"/>
    </source>
</evidence>
<dbReference type="GO" id="GO:0009242">
    <property type="term" value="P:colanic acid biosynthetic process"/>
    <property type="evidence" value="ECO:0007669"/>
    <property type="project" value="TreeGrafter"/>
</dbReference>
<evidence type="ECO:0000313" key="9">
    <source>
        <dbReference type="EMBL" id="MBB4249109.1"/>
    </source>
</evidence>
<dbReference type="PANTHER" id="PTHR30576:SF21">
    <property type="entry name" value="UDP-GLUCOSE:UNDECAPRENYL-PHOSPHATE GLUCOSE-1-PHOSPHATE TRANSFERASE"/>
    <property type="match status" value="1"/>
</dbReference>